<dbReference type="AlphaFoldDB" id="A0A0C3B2U6"/>
<reference evidence="1 2" key="1">
    <citation type="submission" date="2014-04" db="EMBL/GenBank/DDBJ databases">
        <authorList>
            <consortium name="DOE Joint Genome Institute"/>
            <person name="Kuo A."/>
            <person name="Tarkka M."/>
            <person name="Buscot F."/>
            <person name="Kohler A."/>
            <person name="Nagy L.G."/>
            <person name="Floudas D."/>
            <person name="Copeland A."/>
            <person name="Barry K.W."/>
            <person name="Cichocki N."/>
            <person name="Veneault-Fourrey C."/>
            <person name="LaButti K."/>
            <person name="Lindquist E.A."/>
            <person name="Lipzen A."/>
            <person name="Lundell T."/>
            <person name="Morin E."/>
            <person name="Murat C."/>
            <person name="Sun H."/>
            <person name="Tunlid A."/>
            <person name="Henrissat B."/>
            <person name="Grigoriev I.V."/>
            <person name="Hibbett D.S."/>
            <person name="Martin F."/>
            <person name="Nordberg H.P."/>
            <person name="Cantor M.N."/>
            <person name="Hua S.X."/>
        </authorList>
    </citation>
    <scope>NUCLEOTIDE SEQUENCE [LARGE SCALE GENOMIC DNA]</scope>
    <source>
        <strain evidence="1 2">F 1598</strain>
    </source>
</reference>
<dbReference type="InParanoid" id="A0A0C3B2U6"/>
<gene>
    <name evidence="1" type="ORF">PILCRDRAFT_822254</name>
</gene>
<sequence>MVMFFSSNDRMTAHNFEASVPEQIYGVRSRVYSISSLPECVRQRFPKTPEPRRTTM</sequence>
<name>A0A0C3B2U6_PILCF</name>
<keyword evidence="2" id="KW-1185">Reference proteome</keyword>
<evidence type="ECO:0000313" key="2">
    <source>
        <dbReference type="Proteomes" id="UP000054166"/>
    </source>
</evidence>
<feature type="non-terminal residue" evidence="1">
    <location>
        <position position="56"/>
    </location>
</feature>
<proteinExistence type="predicted"/>
<accession>A0A0C3B2U6</accession>
<protein>
    <submittedName>
        <fullName evidence="1">Uncharacterized protein</fullName>
    </submittedName>
</protein>
<dbReference type="HOGENOM" id="CLU_3019975_0_0_1"/>
<reference evidence="2" key="2">
    <citation type="submission" date="2015-01" db="EMBL/GenBank/DDBJ databases">
        <title>Evolutionary Origins and Diversification of the Mycorrhizal Mutualists.</title>
        <authorList>
            <consortium name="DOE Joint Genome Institute"/>
            <consortium name="Mycorrhizal Genomics Consortium"/>
            <person name="Kohler A."/>
            <person name="Kuo A."/>
            <person name="Nagy L.G."/>
            <person name="Floudas D."/>
            <person name="Copeland A."/>
            <person name="Barry K.W."/>
            <person name="Cichocki N."/>
            <person name="Veneault-Fourrey C."/>
            <person name="LaButti K."/>
            <person name="Lindquist E.A."/>
            <person name="Lipzen A."/>
            <person name="Lundell T."/>
            <person name="Morin E."/>
            <person name="Murat C."/>
            <person name="Riley R."/>
            <person name="Ohm R."/>
            <person name="Sun H."/>
            <person name="Tunlid A."/>
            <person name="Henrissat B."/>
            <person name="Grigoriev I.V."/>
            <person name="Hibbett D.S."/>
            <person name="Martin F."/>
        </authorList>
    </citation>
    <scope>NUCLEOTIDE SEQUENCE [LARGE SCALE GENOMIC DNA]</scope>
    <source>
        <strain evidence="2">F 1598</strain>
    </source>
</reference>
<evidence type="ECO:0000313" key="1">
    <source>
        <dbReference type="EMBL" id="KIM80533.1"/>
    </source>
</evidence>
<dbReference type="EMBL" id="KN833003">
    <property type="protein sequence ID" value="KIM80533.1"/>
    <property type="molecule type" value="Genomic_DNA"/>
</dbReference>
<dbReference type="Proteomes" id="UP000054166">
    <property type="component" value="Unassembled WGS sequence"/>
</dbReference>
<organism evidence="1 2">
    <name type="scientific">Piloderma croceum (strain F 1598)</name>
    <dbReference type="NCBI Taxonomy" id="765440"/>
    <lineage>
        <taxon>Eukaryota</taxon>
        <taxon>Fungi</taxon>
        <taxon>Dikarya</taxon>
        <taxon>Basidiomycota</taxon>
        <taxon>Agaricomycotina</taxon>
        <taxon>Agaricomycetes</taxon>
        <taxon>Agaricomycetidae</taxon>
        <taxon>Atheliales</taxon>
        <taxon>Atheliaceae</taxon>
        <taxon>Piloderma</taxon>
    </lineage>
</organism>